<evidence type="ECO:0000256" key="2">
    <source>
        <dbReference type="ARBA" id="ARBA00007103"/>
    </source>
</evidence>
<comment type="caution">
    <text evidence="12">The sequence shown here is derived from an EMBL/GenBank/DDBJ whole genome shotgun (WGS) entry which is preliminary data.</text>
</comment>
<dbReference type="GO" id="GO:0019343">
    <property type="term" value="P:cysteine biosynthetic process via cystathionine"/>
    <property type="evidence" value="ECO:0007669"/>
    <property type="project" value="InterPro"/>
</dbReference>
<evidence type="ECO:0000256" key="5">
    <source>
        <dbReference type="ARBA" id="ARBA00023239"/>
    </source>
</evidence>
<dbReference type="NCBIfam" id="TIGR01137">
    <property type="entry name" value="cysta_beta"/>
    <property type="match status" value="1"/>
</dbReference>
<evidence type="ECO:0000313" key="13">
    <source>
        <dbReference type="Proteomes" id="UP000276103"/>
    </source>
</evidence>
<dbReference type="InterPro" id="IPR036052">
    <property type="entry name" value="TrpB-like_PALP_sf"/>
</dbReference>
<dbReference type="Proteomes" id="UP000276103">
    <property type="component" value="Unassembled WGS sequence"/>
</dbReference>
<evidence type="ECO:0000256" key="3">
    <source>
        <dbReference type="ARBA" id="ARBA00012041"/>
    </source>
</evidence>
<dbReference type="InterPro" id="IPR050214">
    <property type="entry name" value="Cys_Synth/Cystath_Beta-Synth"/>
</dbReference>
<feature type="modified residue" description="N6-(pyridoxal phosphate)lysine" evidence="9">
    <location>
        <position position="44"/>
    </location>
</feature>
<proteinExistence type="inferred from homology"/>
<dbReference type="InterPro" id="IPR046342">
    <property type="entry name" value="CBS_dom_sf"/>
</dbReference>
<dbReference type="PANTHER" id="PTHR10314">
    <property type="entry name" value="CYSTATHIONINE BETA-SYNTHASE"/>
    <property type="match status" value="1"/>
</dbReference>
<dbReference type="Pfam" id="PF00291">
    <property type="entry name" value="PALP"/>
    <property type="match status" value="1"/>
</dbReference>
<evidence type="ECO:0000256" key="7">
    <source>
        <dbReference type="NCBIfam" id="TIGR01137"/>
    </source>
</evidence>
<dbReference type="FunFam" id="3.40.50.1100:FF:000003">
    <property type="entry name" value="Cystathionine beta-synthase"/>
    <property type="match status" value="1"/>
</dbReference>
<dbReference type="FunFam" id="3.40.50.1100:FF:000118">
    <property type="entry name" value="Related to CYS4-cystathionine beta-synthase"/>
    <property type="match status" value="1"/>
</dbReference>
<evidence type="ECO:0000256" key="8">
    <source>
        <dbReference type="PIRSR" id="PIRSR605856-50"/>
    </source>
</evidence>
<dbReference type="EC" id="4.2.1.22" evidence="3 7"/>
<evidence type="ECO:0000256" key="6">
    <source>
        <dbReference type="ARBA" id="ARBA00047490"/>
    </source>
</evidence>
<feature type="domain" description="CBS" evidence="11">
    <location>
        <begin position="335"/>
        <end position="390"/>
    </location>
</feature>
<feature type="binding site" evidence="8">
    <location>
        <begin position="181"/>
        <end position="185"/>
    </location>
    <ligand>
        <name>pyridoxal 5'-phosphate</name>
        <dbReference type="ChEBI" id="CHEBI:597326"/>
    </ligand>
</feature>
<name>A0A433V156_ANAVA</name>
<evidence type="ECO:0000256" key="4">
    <source>
        <dbReference type="ARBA" id="ARBA00022898"/>
    </source>
</evidence>
<comment type="catalytic activity">
    <reaction evidence="6">
        <text>L-homocysteine + L-serine = L,L-cystathionine + H2O</text>
        <dbReference type="Rhea" id="RHEA:10112"/>
        <dbReference type="ChEBI" id="CHEBI:15377"/>
        <dbReference type="ChEBI" id="CHEBI:33384"/>
        <dbReference type="ChEBI" id="CHEBI:58161"/>
        <dbReference type="ChEBI" id="CHEBI:58199"/>
        <dbReference type="EC" id="4.2.1.22"/>
    </reaction>
</comment>
<dbReference type="SMART" id="SM00116">
    <property type="entry name" value="CBS"/>
    <property type="match status" value="2"/>
</dbReference>
<evidence type="ECO:0000256" key="9">
    <source>
        <dbReference type="PIRSR" id="PIRSR605856-51"/>
    </source>
</evidence>
<gene>
    <name evidence="12" type="ORF">DSM107003_03900</name>
</gene>
<dbReference type="GO" id="GO:0004122">
    <property type="term" value="F:cystathionine beta-synthase activity"/>
    <property type="evidence" value="ECO:0007669"/>
    <property type="project" value="UniProtKB-UniRule"/>
</dbReference>
<feature type="binding site" evidence="8">
    <location>
        <position position="268"/>
    </location>
    <ligand>
        <name>pyridoxal 5'-phosphate</name>
        <dbReference type="ChEBI" id="CHEBI:597326"/>
    </ligand>
</feature>
<evidence type="ECO:0000256" key="1">
    <source>
        <dbReference type="ARBA" id="ARBA00001933"/>
    </source>
</evidence>
<keyword evidence="13" id="KW-1185">Reference proteome</keyword>
<evidence type="ECO:0000259" key="11">
    <source>
        <dbReference type="PROSITE" id="PS51371"/>
    </source>
</evidence>
<dbReference type="Gene3D" id="3.10.580.10">
    <property type="entry name" value="CBS-domain"/>
    <property type="match status" value="1"/>
</dbReference>
<dbReference type="Pfam" id="PF00571">
    <property type="entry name" value="CBS"/>
    <property type="match status" value="2"/>
</dbReference>
<dbReference type="GO" id="GO:0006535">
    <property type="term" value="P:cysteine biosynthetic process from serine"/>
    <property type="evidence" value="ECO:0007669"/>
    <property type="project" value="InterPro"/>
</dbReference>
<dbReference type="AlphaFoldDB" id="A0A433V156"/>
<keyword evidence="5" id="KW-0456">Lyase</keyword>
<comment type="similarity">
    <text evidence="2">Belongs to the cysteine synthase/cystathionine beta-synthase family.</text>
</comment>
<keyword evidence="10" id="KW-0129">CBS domain</keyword>
<evidence type="ECO:0000313" key="12">
    <source>
        <dbReference type="EMBL" id="RUS99806.1"/>
    </source>
</evidence>
<feature type="binding site" evidence="8">
    <location>
        <position position="74"/>
    </location>
    <ligand>
        <name>pyridoxal 5'-phosphate</name>
        <dbReference type="ChEBI" id="CHEBI:597326"/>
    </ligand>
</feature>
<dbReference type="CDD" id="cd01561">
    <property type="entry name" value="CBS_like"/>
    <property type="match status" value="1"/>
</dbReference>
<dbReference type="PROSITE" id="PS51371">
    <property type="entry name" value="CBS"/>
    <property type="match status" value="1"/>
</dbReference>
<reference evidence="12 13" key="1">
    <citation type="journal article" date="2019" name="Genome Biol. Evol.">
        <title>Day and night: Metabolic profiles and evolutionary relationships of six axenic non-marine cyanobacteria.</title>
        <authorList>
            <person name="Will S.E."/>
            <person name="Henke P."/>
            <person name="Boedeker C."/>
            <person name="Huang S."/>
            <person name="Brinkmann H."/>
            <person name="Rohde M."/>
            <person name="Jarek M."/>
            <person name="Friedl T."/>
            <person name="Seufert S."/>
            <person name="Schumacher M."/>
            <person name="Overmann J."/>
            <person name="Neumann-Schaal M."/>
            <person name="Petersen J."/>
        </authorList>
    </citation>
    <scope>NUCLEOTIDE SEQUENCE [LARGE SCALE GENOMIC DNA]</scope>
    <source>
        <strain evidence="12 13">SAG 1403-4b</strain>
    </source>
</reference>
<dbReference type="RefSeq" id="WP_127051974.1">
    <property type="nucleotide sequence ID" value="NZ_RSCM01000001.1"/>
</dbReference>
<dbReference type="OrthoDB" id="9808024at2"/>
<dbReference type="GO" id="GO:0005737">
    <property type="term" value="C:cytoplasm"/>
    <property type="evidence" value="ECO:0007669"/>
    <property type="project" value="InterPro"/>
</dbReference>
<dbReference type="SUPFAM" id="SSF53686">
    <property type="entry name" value="Tryptophan synthase beta subunit-like PLP-dependent enzymes"/>
    <property type="match status" value="1"/>
</dbReference>
<dbReference type="InterPro" id="IPR000644">
    <property type="entry name" value="CBS_dom"/>
</dbReference>
<protein>
    <recommendedName>
        <fullName evidence="3 7">Cystathionine beta-synthase</fullName>
        <ecNumber evidence="3 7">4.2.1.22</ecNumber>
    </recommendedName>
</protein>
<sequence length="453" mass="49070">MAAYDNILQSIGKTPLVKLNRITENISSTIYTKVEYLNPGGSTKDRIALAMIEAAEKSGQLQPGGTIIEATAGNTGVGLALIAAVKKYRCIFVMPDKMSQDKINLLKAYGAEVVVTPTSVAPDSPESYNGVADRLAKEIPGAYRPNQFENPNNPLAHYLSTAPEIWADSNGKIDVFVAGMGTGGTISGVAKYLKEQNPNITIVGADPEGSILSGDSPKSYKVEGIGEDFIPKTFNRQLVDEMVRVSDKESFNMARRLAREEGLLVGGSCGTAVAAALKYAARLTEPKYIVVLLPDTGRNYINKIYSDVWMQENGFWEGTKARTIKVGEILSQKTDFPSLISVTSRDTLSTATNLLQKLNISQLPVIDNHHVLGSLNEASLMKCLHDGINFSNQEVSAVMGKPLPILDEEVDISEAYRVLLSGTTGIIITHDEIPTGLITRADLIKYWISQTNS</sequence>
<dbReference type="EMBL" id="RSCM01000001">
    <property type="protein sequence ID" value="RUS99806.1"/>
    <property type="molecule type" value="Genomic_DNA"/>
</dbReference>
<organism evidence="12 13">
    <name type="scientific">Trichormus variabilis SAG 1403-4b</name>
    <dbReference type="NCBI Taxonomy" id="447716"/>
    <lineage>
        <taxon>Bacteria</taxon>
        <taxon>Bacillati</taxon>
        <taxon>Cyanobacteriota</taxon>
        <taxon>Cyanophyceae</taxon>
        <taxon>Nostocales</taxon>
        <taxon>Nostocaceae</taxon>
        <taxon>Trichormus</taxon>
    </lineage>
</organism>
<keyword evidence="4 8" id="KW-0663">Pyridoxal phosphate</keyword>
<dbReference type="Gene3D" id="3.40.50.1100">
    <property type="match status" value="2"/>
</dbReference>
<dbReference type="NCBIfam" id="TIGR01136">
    <property type="entry name" value="cysKM"/>
    <property type="match status" value="1"/>
</dbReference>
<comment type="cofactor">
    <cofactor evidence="1 8">
        <name>pyridoxal 5'-phosphate</name>
        <dbReference type="ChEBI" id="CHEBI:597326"/>
    </cofactor>
</comment>
<dbReference type="SUPFAM" id="SSF54631">
    <property type="entry name" value="CBS-domain pair"/>
    <property type="match status" value="1"/>
</dbReference>
<dbReference type="GO" id="GO:0004124">
    <property type="term" value="F:cysteine synthase activity"/>
    <property type="evidence" value="ECO:0007669"/>
    <property type="project" value="InterPro"/>
</dbReference>
<dbReference type="InterPro" id="IPR001926">
    <property type="entry name" value="TrpB-like_PALP"/>
</dbReference>
<dbReference type="InterPro" id="IPR005856">
    <property type="entry name" value="Cys_synth"/>
</dbReference>
<evidence type="ECO:0000256" key="10">
    <source>
        <dbReference type="PROSITE-ProRule" id="PRU00703"/>
    </source>
</evidence>
<dbReference type="InterPro" id="IPR005857">
    <property type="entry name" value="Cysta_beta_synth"/>
</dbReference>
<accession>A0A433V156</accession>